<sequence length="222" mass="25360">MNVVKHNFDITKNRRILPSSTSVIKQITLSPIECALLCSLEETCCYASYDRITNHCYLDGSCCPQNESSVDALMLKKNTVSLSCPTRWLKYENKCFYFSGGRKTWNEARLTCKNDGSRLVEVGSSCENDFLKMTAIAYGQMYWLGGSDIQNEGSWIWASSLTQFTFTDWSPTEPSNGTGENCVRMWSYWMDTPCNRNVRFICEKSFIDLPMNIKTSDTFDDT</sequence>
<dbReference type="EMBL" id="CAJPWZ010003245">
    <property type="protein sequence ID" value="CAG2254486.1"/>
    <property type="molecule type" value="Genomic_DNA"/>
</dbReference>
<dbReference type="Pfam" id="PF00059">
    <property type="entry name" value="Lectin_C"/>
    <property type="match status" value="1"/>
</dbReference>
<dbReference type="CDD" id="cd00037">
    <property type="entry name" value="CLECT"/>
    <property type="match status" value="1"/>
</dbReference>
<dbReference type="SMART" id="SM00034">
    <property type="entry name" value="CLECT"/>
    <property type="match status" value="1"/>
</dbReference>
<dbReference type="OrthoDB" id="6122709at2759"/>
<dbReference type="PANTHER" id="PTHR22803">
    <property type="entry name" value="MANNOSE, PHOSPHOLIPASE, LECTIN RECEPTOR RELATED"/>
    <property type="match status" value="1"/>
</dbReference>
<protein>
    <submittedName>
        <fullName evidence="3">CLEC17A</fullName>
    </submittedName>
</protein>
<dbReference type="AlphaFoldDB" id="A0A8S3VCN2"/>
<reference evidence="3" key="1">
    <citation type="submission" date="2021-03" db="EMBL/GenBank/DDBJ databases">
        <authorList>
            <person name="Bekaert M."/>
        </authorList>
    </citation>
    <scope>NUCLEOTIDE SEQUENCE</scope>
</reference>
<dbReference type="PROSITE" id="PS00615">
    <property type="entry name" value="C_TYPE_LECTIN_1"/>
    <property type="match status" value="1"/>
</dbReference>
<dbReference type="SUPFAM" id="SSF56436">
    <property type="entry name" value="C-type lectin-like"/>
    <property type="match status" value="1"/>
</dbReference>
<keyword evidence="1" id="KW-1015">Disulfide bond</keyword>
<name>A0A8S3VCN2_MYTED</name>
<dbReference type="PROSITE" id="PS50041">
    <property type="entry name" value="C_TYPE_LECTIN_2"/>
    <property type="match status" value="1"/>
</dbReference>
<dbReference type="InterPro" id="IPR016187">
    <property type="entry name" value="CTDL_fold"/>
</dbReference>
<comment type="caution">
    <text evidence="3">The sequence shown here is derived from an EMBL/GenBank/DDBJ whole genome shotgun (WGS) entry which is preliminary data.</text>
</comment>
<dbReference type="InterPro" id="IPR001304">
    <property type="entry name" value="C-type_lectin-like"/>
</dbReference>
<gene>
    <name evidence="3" type="ORF">MEDL_65955</name>
</gene>
<evidence type="ECO:0000313" key="3">
    <source>
        <dbReference type="EMBL" id="CAG2254486.1"/>
    </source>
</evidence>
<accession>A0A8S3VCN2</accession>
<dbReference type="InterPro" id="IPR050111">
    <property type="entry name" value="C-type_lectin/snaclec_domain"/>
</dbReference>
<organism evidence="3 4">
    <name type="scientific">Mytilus edulis</name>
    <name type="common">Blue mussel</name>
    <dbReference type="NCBI Taxonomy" id="6550"/>
    <lineage>
        <taxon>Eukaryota</taxon>
        <taxon>Metazoa</taxon>
        <taxon>Spiralia</taxon>
        <taxon>Lophotrochozoa</taxon>
        <taxon>Mollusca</taxon>
        <taxon>Bivalvia</taxon>
        <taxon>Autobranchia</taxon>
        <taxon>Pteriomorphia</taxon>
        <taxon>Mytilida</taxon>
        <taxon>Mytiloidea</taxon>
        <taxon>Mytilidae</taxon>
        <taxon>Mytilinae</taxon>
        <taxon>Mytilus</taxon>
    </lineage>
</organism>
<dbReference type="InterPro" id="IPR016186">
    <property type="entry name" value="C-type_lectin-like/link_sf"/>
</dbReference>
<evidence type="ECO:0000259" key="2">
    <source>
        <dbReference type="PROSITE" id="PS50041"/>
    </source>
</evidence>
<dbReference type="Proteomes" id="UP000683360">
    <property type="component" value="Unassembled WGS sequence"/>
</dbReference>
<keyword evidence="4" id="KW-1185">Reference proteome</keyword>
<evidence type="ECO:0000256" key="1">
    <source>
        <dbReference type="ARBA" id="ARBA00023157"/>
    </source>
</evidence>
<feature type="domain" description="C-type lectin" evidence="2">
    <location>
        <begin position="91"/>
        <end position="203"/>
    </location>
</feature>
<evidence type="ECO:0000313" key="4">
    <source>
        <dbReference type="Proteomes" id="UP000683360"/>
    </source>
</evidence>
<proteinExistence type="predicted"/>
<dbReference type="InterPro" id="IPR018378">
    <property type="entry name" value="C-type_lectin_CS"/>
</dbReference>
<dbReference type="Gene3D" id="3.10.100.10">
    <property type="entry name" value="Mannose-Binding Protein A, subunit A"/>
    <property type="match status" value="1"/>
</dbReference>